<reference evidence="3" key="1">
    <citation type="journal article" date="2014" name="Front. Microbiol.">
        <title>High frequency of phylogenetically diverse reductive dehalogenase-homologous genes in deep subseafloor sedimentary metagenomes.</title>
        <authorList>
            <person name="Kawai M."/>
            <person name="Futagami T."/>
            <person name="Toyoda A."/>
            <person name="Takaki Y."/>
            <person name="Nishi S."/>
            <person name="Hori S."/>
            <person name="Arai W."/>
            <person name="Tsubouchi T."/>
            <person name="Morono Y."/>
            <person name="Uchiyama I."/>
            <person name="Ito T."/>
            <person name="Fujiyama A."/>
            <person name="Inagaki F."/>
            <person name="Takami H."/>
        </authorList>
    </citation>
    <scope>NUCLEOTIDE SEQUENCE</scope>
    <source>
        <strain evidence="3">Expedition CK06-06</strain>
    </source>
</reference>
<dbReference type="PANTHER" id="PTHR10133:SF27">
    <property type="entry name" value="DNA POLYMERASE NU"/>
    <property type="match status" value="1"/>
</dbReference>
<organism evidence="3">
    <name type="scientific">marine sediment metagenome</name>
    <dbReference type="NCBI Taxonomy" id="412755"/>
    <lineage>
        <taxon>unclassified sequences</taxon>
        <taxon>metagenomes</taxon>
        <taxon>ecological metagenomes</taxon>
    </lineage>
</organism>
<comment type="caution">
    <text evidence="3">The sequence shown here is derived from an EMBL/GenBank/DDBJ whole genome shotgun (WGS) entry which is preliminary data.</text>
</comment>
<dbReference type="InterPro" id="IPR043502">
    <property type="entry name" value="DNA/RNA_pol_sf"/>
</dbReference>
<sequence length="117" mass="13431">DGFVTTLLNRRRYLPEINSSNASIRQFAERTAINTPIQGTAADLIKVAMRNIARCLREGKFSTSMIMQVHDELVFEVPLEEREEVMNMVRKEMEGVIELKVPLRVDISSGRNWDEAH</sequence>
<proteinExistence type="predicted"/>
<dbReference type="SMART" id="SM00482">
    <property type="entry name" value="POLAc"/>
    <property type="match status" value="1"/>
</dbReference>
<dbReference type="Gene3D" id="3.30.70.370">
    <property type="match status" value="1"/>
</dbReference>
<feature type="non-terminal residue" evidence="3">
    <location>
        <position position="1"/>
    </location>
</feature>
<keyword evidence="1" id="KW-0235">DNA replication</keyword>
<dbReference type="SUPFAM" id="SSF56672">
    <property type="entry name" value="DNA/RNA polymerases"/>
    <property type="match status" value="1"/>
</dbReference>
<dbReference type="EMBL" id="BARW01003831">
    <property type="protein sequence ID" value="GAI71197.1"/>
    <property type="molecule type" value="Genomic_DNA"/>
</dbReference>
<dbReference type="PANTHER" id="PTHR10133">
    <property type="entry name" value="DNA POLYMERASE I"/>
    <property type="match status" value="1"/>
</dbReference>
<dbReference type="GO" id="GO:0006261">
    <property type="term" value="P:DNA-templated DNA replication"/>
    <property type="evidence" value="ECO:0007669"/>
    <property type="project" value="InterPro"/>
</dbReference>
<dbReference type="Pfam" id="PF00476">
    <property type="entry name" value="DNA_pol_A"/>
    <property type="match status" value="1"/>
</dbReference>
<feature type="domain" description="DNA-directed DNA polymerase family A palm" evidence="2">
    <location>
        <begin position="1"/>
        <end position="81"/>
    </location>
</feature>
<dbReference type="PRINTS" id="PR00868">
    <property type="entry name" value="DNAPOLI"/>
</dbReference>
<dbReference type="GO" id="GO:0003677">
    <property type="term" value="F:DNA binding"/>
    <property type="evidence" value="ECO:0007669"/>
    <property type="project" value="InterPro"/>
</dbReference>
<dbReference type="GO" id="GO:0003887">
    <property type="term" value="F:DNA-directed DNA polymerase activity"/>
    <property type="evidence" value="ECO:0007669"/>
    <property type="project" value="InterPro"/>
</dbReference>
<dbReference type="InterPro" id="IPR001098">
    <property type="entry name" value="DNA-dir_DNA_pol_A_palm_dom"/>
</dbReference>
<gene>
    <name evidence="3" type="ORF">S12H4_09443</name>
</gene>
<protein>
    <recommendedName>
        <fullName evidence="2">DNA-directed DNA polymerase family A palm domain-containing protein</fullName>
    </recommendedName>
</protein>
<evidence type="ECO:0000256" key="1">
    <source>
        <dbReference type="ARBA" id="ARBA00022705"/>
    </source>
</evidence>
<dbReference type="InterPro" id="IPR002298">
    <property type="entry name" value="DNA_polymerase_A"/>
</dbReference>
<dbReference type="GO" id="GO:0006302">
    <property type="term" value="P:double-strand break repair"/>
    <property type="evidence" value="ECO:0007669"/>
    <property type="project" value="TreeGrafter"/>
</dbReference>
<dbReference type="AlphaFoldDB" id="X1QRL0"/>
<name>X1QRL0_9ZZZZ</name>
<accession>X1QRL0</accession>
<evidence type="ECO:0000259" key="2">
    <source>
        <dbReference type="SMART" id="SM00482"/>
    </source>
</evidence>
<evidence type="ECO:0000313" key="3">
    <source>
        <dbReference type="EMBL" id="GAI71197.1"/>
    </source>
</evidence>